<feature type="signal peptide" evidence="1">
    <location>
        <begin position="1"/>
        <end position="26"/>
    </location>
</feature>
<dbReference type="Proteomes" id="UP000540506">
    <property type="component" value="Unassembled WGS sequence"/>
</dbReference>
<proteinExistence type="predicted"/>
<sequence length="110" mass="11561">MRLRNTAVAALGALTLLIAVPSSAHAATGDFLYKVGRLPGVPSGLADPQSGVCINLDGATEADPAFAPDNFTTSTATVFLDFDCNGDVYRVMNPGQRLGDRLKFRSVVFS</sequence>
<organism evidence="2 3">
    <name type="scientific">Kitasatospora kifunensis</name>
    <name type="common">Streptomyces kifunensis</name>
    <dbReference type="NCBI Taxonomy" id="58351"/>
    <lineage>
        <taxon>Bacteria</taxon>
        <taxon>Bacillati</taxon>
        <taxon>Actinomycetota</taxon>
        <taxon>Actinomycetes</taxon>
        <taxon>Kitasatosporales</taxon>
        <taxon>Streptomycetaceae</taxon>
        <taxon>Kitasatospora</taxon>
    </lineage>
</organism>
<evidence type="ECO:0000313" key="3">
    <source>
        <dbReference type="Proteomes" id="UP000540506"/>
    </source>
</evidence>
<evidence type="ECO:0000313" key="2">
    <source>
        <dbReference type="EMBL" id="MBB4927068.1"/>
    </source>
</evidence>
<keyword evidence="1" id="KW-0732">Signal</keyword>
<evidence type="ECO:0000256" key="1">
    <source>
        <dbReference type="SAM" id="SignalP"/>
    </source>
</evidence>
<dbReference type="RefSeq" id="WP_184940989.1">
    <property type="nucleotide sequence ID" value="NZ_JACHJV010000001.1"/>
</dbReference>
<dbReference type="AlphaFoldDB" id="A0A7W7R8G6"/>
<reference evidence="2 3" key="1">
    <citation type="submission" date="2020-08" db="EMBL/GenBank/DDBJ databases">
        <title>Sequencing the genomes of 1000 actinobacteria strains.</title>
        <authorList>
            <person name="Klenk H.-P."/>
        </authorList>
    </citation>
    <scope>NUCLEOTIDE SEQUENCE [LARGE SCALE GENOMIC DNA]</scope>
    <source>
        <strain evidence="2 3">DSM 41654</strain>
    </source>
</reference>
<gene>
    <name evidence="2" type="ORF">FHR34_006061</name>
</gene>
<feature type="chain" id="PRO_5031211955" evidence="1">
    <location>
        <begin position="27"/>
        <end position="110"/>
    </location>
</feature>
<comment type="caution">
    <text evidence="2">The sequence shown here is derived from an EMBL/GenBank/DDBJ whole genome shotgun (WGS) entry which is preliminary data.</text>
</comment>
<accession>A0A7W7R8G6</accession>
<dbReference type="EMBL" id="JACHJV010000001">
    <property type="protein sequence ID" value="MBB4927068.1"/>
    <property type="molecule type" value="Genomic_DNA"/>
</dbReference>
<keyword evidence="3" id="KW-1185">Reference proteome</keyword>
<protein>
    <submittedName>
        <fullName evidence="2">Uncharacterized protein</fullName>
    </submittedName>
</protein>
<name>A0A7W7R8G6_KITKI</name>